<feature type="compositionally biased region" description="Basic and acidic residues" evidence="1">
    <location>
        <begin position="328"/>
        <end position="354"/>
    </location>
</feature>
<dbReference type="Proteomes" id="UP001309876">
    <property type="component" value="Unassembled WGS sequence"/>
</dbReference>
<evidence type="ECO:0000259" key="3">
    <source>
        <dbReference type="Pfam" id="PF18142"/>
    </source>
</evidence>
<reference evidence="4 5" key="1">
    <citation type="submission" date="2023-08" db="EMBL/GenBank/DDBJ databases">
        <title>Black Yeasts Isolated from many extreme environments.</title>
        <authorList>
            <person name="Coleine C."/>
            <person name="Stajich J.E."/>
            <person name="Selbmann L."/>
        </authorList>
    </citation>
    <scope>NUCLEOTIDE SEQUENCE [LARGE SCALE GENOMIC DNA]</scope>
    <source>
        <strain evidence="4 5">CCFEE 5910</strain>
    </source>
</reference>
<dbReference type="Pfam" id="PF18142">
    <property type="entry name" value="SLATT_fungal"/>
    <property type="match status" value="1"/>
</dbReference>
<sequence length="448" mass="50951">MCFPGLFARLAPSTTDLESGQAKTTGQEHKANGSSPYGMAPNSLPYTHNVEVQKALMEFRHFVGIHHDPDLAAGRAVANLGIYQRVIKQERKYKQWCRASAWLTYAALVLQLVFATALTALGVGDGPRSAVTVLGAINIIIAGFLVYLKGSELPNRLKYQKEQLSQIREYIEQREREFARGDLDVDLRAEVATIEDVYELLRRDIETNTPDAYVSRIKESAAIAATQLDRQTRRATRELDNRISYVDEKFNSAYHEHGRKFSEPRLGASARYNETYLSNGDRPNRVTYGWDAQPTQERLAVEKRYRHTRRHTDDSLRAMGLATDLRRADSDKWHSNSQRDVRSRTQEADLDRHPSNRQAPINSTEQTNNESLATQAQFDGPGRELLPSSKDATSEFTVHPEDGRRGIELRLREAETQIKPPEDDIMSKAKNVAQRVLEFTQHRRQYSP</sequence>
<feature type="compositionally biased region" description="Polar residues" evidence="1">
    <location>
        <begin position="356"/>
        <end position="377"/>
    </location>
</feature>
<evidence type="ECO:0000256" key="1">
    <source>
        <dbReference type="SAM" id="MobiDB-lite"/>
    </source>
</evidence>
<organism evidence="4 5">
    <name type="scientific">Lithohypha guttulata</name>
    <dbReference type="NCBI Taxonomy" id="1690604"/>
    <lineage>
        <taxon>Eukaryota</taxon>
        <taxon>Fungi</taxon>
        <taxon>Dikarya</taxon>
        <taxon>Ascomycota</taxon>
        <taxon>Pezizomycotina</taxon>
        <taxon>Eurotiomycetes</taxon>
        <taxon>Chaetothyriomycetidae</taxon>
        <taxon>Chaetothyriales</taxon>
        <taxon>Trichomeriaceae</taxon>
        <taxon>Lithohypha</taxon>
    </lineage>
</organism>
<dbReference type="AlphaFoldDB" id="A0AAN7STL4"/>
<name>A0AAN7STL4_9EURO</name>
<feature type="domain" description="SMODS and SLOG-associating 2TM effector" evidence="3">
    <location>
        <begin position="85"/>
        <end position="203"/>
    </location>
</feature>
<protein>
    <recommendedName>
        <fullName evidence="3">SMODS and SLOG-associating 2TM effector domain-containing protein</fullName>
    </recommendedName>
</protein>
<feature type="region of interest" description="Disordered" evidence="1">
    <location>
        <begin position="14"/>
        <end position="36"/>
    </location>
</feature>
<feature type="compositionally biased region" description="Polar residues" evidence="1">
    <location>
        <begin position="14"/>
        <end position="25"/>
    </location>
</feature>
<evidence type="ECO:0000313" key="5">
    <source>
        <dbReference type="Proteomes" id="UP001309876"/>
    </source>
</evidence>
<evidence type="ECO:0000313" key="4">
    <source>
        <dbReference type="EMBL" id="KAK5081016.1"/>
    </source>
</evidence>
<gene>
    <name evidence="4" type="ORF">LTR05_008333</name>
</gene>
<evidence type="ECO:0000256" key="2">
    <source>
        <dbReference type="SAM" id="Phobius"/>
    </source>
</evidence>
<comment type="caution">
    <text evidence="4">The sequence shown here is derived from an EMBL/GenBank/DDBJ whole genome shotgun (WGS) entry which is preliminary data.</text>
</comment>
<feature type="transmembrane region" description="Helical" evidence="2">
    <location>
        <begin position="129"/>
        <end position="148"/>
    </location>
</feature>
<keyword evidence="2" id="KW-1133">Transmembrane helix</keyword>
<keyword evidence="5" id="KW-1185">Reference proteome</keyword>
<keyword evidence="2" id="KW-0812">Transmembrane</keyword>
<proteinExistence type="predicted"/>
<keyword evidence="2" id="KW-0472">Membrane</keyword>
<dbReference type="PANTHER" id="PTHR38793">
    <property type="entry name" value="SLATT_FUNGAL DOMAIN-CONTAINING PROTEIN-RELATED"/>
    <property type="match status" value="1"/>
</dbReference>
<dbReference type="InterPro" id="IPR041622">
    <property type="entry name" value="SLATT_fungi"/>
</dbReference>
<feature type="region of interest" description="Disordered" evidence="1">
    <location>
        <begin position="328"/>
        <end position="403"/>
    </location>
</feature>
<dbReference type="PANTHER" id="PTHR38793:SF3">
    <property type="entry name" value="SMODS AND SLOG-ASSOCIATING 2TM EFFECTOR DOMAIN-CONTAINING PROTEIN"/>
    <property type="match status" value="1"/>
</dbReference>
<accession>A0AAN7STL4</accession>
<dbReference type="EMBL" id="JAVRRJ010000011">
    <property type="protein sequence ID" value="KAK5081016.1"/>
    <property type="molecule type" value="Genomic_DNA"/>
</dbReference>
<dbReference type="NCBIfam" id="NF033635">
    <property type="entry name" value="SLATT_fungal"/>
    <property type="match status" value="1"/>
</dbReference>
<feature type="transmembrane region" description="Helical" evidence="2">
    <location>
        <begin position="101"/>
        <end position="123"/>
    </location>
</feature>